<name>A0A1R3JBE1_COCAP</name>
<dbReference type="Gramene" id="OMO92148">
    <property type="protein sequence ID" value="OMO92148"/>
    <property type="gene ID" value="CCACVL1_06915"/>
</dbReference>
<dbReference type="AlphaFoldDB" id="A0A1R3JBE1"/>
<dbReference type="EMBL" id="AWWV01008239">
    <property type="protein sequence ID" value="OMO92148.1"/>
    <property type="molecule type" value="Genomic_DNA"/>
</dbReference>
<protein>
    <submittedName>
        <fullName evidence="1">Uncharacterized protein</fullName>
    </submittedName>
</protein>
<evidence type="ECO:0000313" key="1">
    <source>
        <dbReference type="EMBL" id="OMO92148.1"/>
    </source>
</evidence>
<keyword evidence="2" id="KW-1185">Reference proteome</keyword>
<dbReference type="Proteomes" id="UP000188268">
    <property type="component" value="Unassembled WGS sequence"/>
</dbReference>
<reference evidence="1 2" key="1">
    <citation type="submission" date="2013-09" db="EMBL/GenBank/DDBJ databases">
        <title>Corchorus capsularis genome sequencing.</title>
        <authorList>
            <person name="Alam M."/>
            <person name="Haque M.S."/>
            <person name="Islam M.S."/>
            <person name="Emdad E.M."/>
            <person name="Islam M.M."/>
            <person name="Ahmed B."/>
            <person name="Halim A."/>
            <person name="Hossen Q.M.M."/>
            <person name="Hossain M.Z."/>
            <person name="Ahmed R."/>
            <person name="Khan M.M."/>
            <person name="Islam R."/>
            <person name="Rashid M.M."/>
            <person name="Khan S.A."/>
            <person name="Rahman M.S."/>
            <person name="Alam M."/>
        </authorList>
    </citation>
    <scope>NUCLEOTIDE SEQUENCE [LARGE SCALE GENOMIC DNA]</scope>
    <source>
        <strain evidence="2">cv. CVL-1</strain>
        <tissue evidence="1">Whole seedling</tissue>
    </source>
</reference>
<comment type="caution">
    <text evidence="1">The sequence shown here is derived from an EMBL/GenBank/DDBJ whole genome shotgun (WGS) entry which is preliminary data.</text>
</comment>
<sequence length="19" mass="2097">EHVDKKSRKSRGVGGDGRE</sequence>
<evidence type="ECO:0000313" key="2">
    <source>
        <dbReference type="Proteomes" id="UP000188268"/>
    </source>
</evidence>
<gene>
    <name evidence="1" type="ORF">CCACVL1_06915</name>
</gene>
<accession>A0A1R3JBE1</accession>
<proteinExistence type="predicted"/>
<organism evidence="1 2">
    <name type="scientific">Corchorus capsularis</name>
    <name type="common">Jute</name>
    <dbReference type="NCBI Taxonomy" id="210143"/>
    <lineage>
        <taxon>Eukaryota</taxon>
        <taxon>Viridiplantae</taxon>
        <taxon>Streptophyta</taxon>
        <taxon>Embryophyta</taxon>
        <taxon>Tracheophyta</taxon>
        <taxon>Spermatophyta</taxon>
        <taxon>Magnoliopsida</taxon>
        <taxon>eudicotyledons</taxon>
        <taxon>Gunneridae</taxon>
        <taxon>Pentapetalae</taxon>
        <taxon>rosids</taxon>
        <taxon>malvids</taxon>
        <taxon>Malvales</taxon>
        <taxon>Malvaceae</taxon>
        <taxon>Grewioideae</taxon>
        <taxon>Apeibeae</taxon>
        <taxon>Corchorus</taxon>
    </lineage>
</organism>
<feature type="non-terminal residue" evidence="1">
    <location>
        <position position="1"/>
    </location>
</feature>